<feature type="transmembrane region" description="Helical" evidence="1">
    <location>
        <begin position="194"/>
        <end position="223"/>
    </location>
</feature>
<dbReference type="AlphaFoldDB" id="A0A286AF11"/>
<feature type="transmembrane region" description="Helical" evidence="1">
    <location>
        <begin position="264"/>
        <end position="286"/>
    </location>
</feature>
<feature type="transmembrane region" description="Helical" evidence="1">
    <location>
        <begin position="161"/>
        <end position="182"/>
    </location>
</feature>
<keyword evidence="2" id="KW-0732">Signal</keyword>
<reference evidence="4" key="1">
    <citation type="submission" date="2017-09" db="EMBL/GenBank/DDBJ databases">
        <authorList>
            <person name="Varghese N."/>
            <person name="Submissions S."/>
        </authorList>
    </citation>
    <scope>NUCLEOTIDE SEQUENCE [LARGE SCALE GENOMIC DNA]</scope>
    <source>
        <strain evidence="4">CGMCC 1.12803</strain>
    </source>
</reference>
<evidence type="ECO:0000256" key="2">
    <source>
        <dbReference type="SAM" id="SignalP"/>
    </source>
</evidence>
<proteinExistence type="predicted"/>
<dbReference type="InterPro" id="IPR025367">
    <property type="entry name" value="DUF4271"/>
</dbReference>
<dbReference type="Proteomes" id="UP000219281">
    <property type="component" value="Unassembled WGS sequence"/>
</dbReference>
<feature type="chain" id="PRO_5012176816" description="DUF4271 domain-containing protein" evidence="2">
    <location>
        <begin position="21"/>
        <end position="320"/>
    </location>
</feature>
<keyword evidence="1" id="KW-0472">Membrane</keyword>
<protein>
    <recommendedName>
        <fullName evidence="5">DUF4271 domain-containing protein</fullName>
    </recommendedName>
</protein>
<dbReference type="EMBL" id="OCMT01000005">
    <property type="protein sequence ID" value="SOD20488.1"/>
    <property type="molecule type" value="Genomic_DNA"/>
</dbReference>
<evidence type="ECO:0000256" key="1">
    <source>
        <dbReference type="SAM" id="Phobius"/>
    </source>
</evidence>
<feature type="signal peptide" evidence="2">
    <location>
        <begin position="1"/>
        <end position="20"/>
    </location>
</feature>
<dbReference type="RefSeq" id="WP_097133990.1">
    <property type="nucleotide sequence ID" value="NZ_OCMT01000005.1"/>
</dbReference>
<name>A0A286AF11_9SPHI</name>
<dbReference type="OrthoDB" id="1494583at2"/>
<organism evidence="3 4">
    <name type="scientific">Pedobacter xixiisoli</name>
    <dbReference type="NCBI Taxonomy" id="1476464"/>
    <lineage>
        <taxon>Bacteria</taxon>
        <taxon>Pseudomonadati</taxon>
        <taxon>Bacteroidota</taxon>
        <taxon>Sphingobacteriia</taxon>
        <taxon>Sphingobacteriales</taxon>
        <taxon>Sphingobacteriaceae</taxon>
        <taxon>Pedobacter</taxon>
    </lineage>
</organism>
<keyword evidence="1" id="KW-1133">Transmembrane helix</keyword>
<evidence type="ECO:0008006" key="5">
    <source>
        <dbReference type="Google" id="ProtNLM"/>
    </source>
</evidence>
<keyword evidence="1" id="KW-0812">Transmembrane</keyword>
<dbReference type="Pfam" id="PF14093">
    <property type="entry name" value="DUF4271"/>
    <property type="match status" value="1"/>
</dbReference>
<accession>A0A286AF11</accession>
<evidence type="ECO:0000313" key="3">
    <source>
        <dbReference type="EMBL" id="SOD20488.1"/>
    </source>
</evidence>
<feature type="transmembrane region" description="Helical" evidence="1">
    <location>
        <begin position="111"/>
        <end position="127"/>
    </location>
</feature>
<keyword evidence="4" id="KW-1185">Reference proteome</keyword>
<feature type="transmembrane region" description="Helical" evidence="1">
    <location>
        <begin position="235"/>
        <end position="258"/>
    </location>
</feature>
<feature type="transmembrane region" description="Helical" evidence="1">
    <location>
        <begin position="298"/>
        <end position="318"/>
    </location>
</feature>
<gene>
    <name evidence="3" type="ORF">SAMN06297358_4211</name>
</gene>
<evidence type="ECO:0000313" key="4">
    <source>
        <dbReference type="Proteomes" id="UP000219281"/>
    </source>
</evidence>
<sequence length="320" mass="36103">MAKKNLLFLVFTVLMVAAQAQVTTKVDTLNNAIPLQDSLTIIDTANVVAIDTLTPDILKIRDSLTNAKWLDSLNAGYGFEVFSLKKWIELAGNSQEKVVYQHGDLLPKGDVWVLGIIGFLLVLFAILKNTFGKQLSAVVQSFYSNRALINLNKEDNLVTSWSFLLLFIQFGFTIGMFFYLAAQYRGLPQVHQGGFTFFVTISVIVILLYLLKIVCLRFIGFVFDVQRALHQYVSILYLSYFNTSLLFVPIIIAFALSAKEYGSGYIFLGVSALILIFVFQFIRAAINILSQYRFPKLYLFLYFCTLEICPILILIKAIGL</sequence>